<gene>
    <name evidence="2" type="ORF">CLV54_1336</name>
</gene>
<dbReference type="RefSeq" id="WP_100344136.1">
    <property type="nucleotide sequence ID" value="NZ_PGFB01000002.1"/>
</dbReference>
<keyword evidence="3" id="KW-1185">Reference proteome</keyword>
<name>A0A2M9C000_9MICO</name>
<dbReference type="PROSITE" id="PS51257">
    <property type="entry name" value="PROKAR_LIPOPROTEIN"/>
    <property type="match status" value="1"/>
</dbReference>
<dbReference type="InterPro" id="IPR036366">
    <property type="entry name" value="PGBDSf"/>
</dbReference>
<accession>A0A2M9C000</accession>
<dbReference type="AlphaFoldDB" id="A0A2M9C000"/>
<dbReference type="SUPFAM" id="SSF47090">
    <property type="entry name" value="PGBD-like"/>
    <property type="match status" value="1"/>
</dbReference>
<dbReference type="OrthoDB" id="3238883at2"/>
<evidence type="ECO:0000313" key="2">
    <source>
        <dbReference type="EMBL" id="PJJ63665.1"/>
    </source>
</evidence>
<dbReference type="Proteomes" id="UP000230161">
    <property type="component" value="Unassembled WGS sequence"/>
</dbReference>
<reference evidence="2 3" key="1">
    <citation type="submission" date="2017-11" db="EMBL/GenBank/DDBJ databases">
        <title>Genomic Encyclopedia of Archaeal and Bacterial Type Strains, Phase II (KMG-II): From Individual Species to Whole Genera.</title>
        <authorList>
            <person name="Goeker M."/>
        </authorList>
    </citation>
    <scope>NUCLEOTIDE SEQUENCE [LARGE SCALE GENOMIC DNA]</scope>
    <source>
        <strain evidence="2 3">DSM 25625</strain>
    </source>
</reference>
<dbReference type="Pfam" id="PF01471">
    <property type="entry name" value="PG_binding_1"/>
    <property type="match status" value="1"/>
</dbReference>
<comment type="caution">
    <text evidence="2">The sequence shown here is derived from an EMBL/GenBank/DDBJ whole genome shotgun (WGS) entry which is preliminary data.</text>
</comment>
<evidence type="ECO:0000259" key="1">
    <source>
        <dbReference type="Pfam" id="PF01471"/>
    </source>
</evidence>
<feature type="domain" description="Peptidoglycan binding-like" evidence="1">
    <location>
        <begin position="126"/>
        <end position="159"/>
    </location>
</feature>
<dbReference type="InterPro" id="IPR002477">
    <property type="entry name" value="Peptidoglycan-bd-like"/>
</dbReference>
<proteinExistence type="predicted"/>
<dbReference type="EMBL" id="PGFB01000002">
    <property type="protein sequence ID" value="PJJ63665.1"/>
    <property type="molecule type" value="Genomic_DNA"/>
</dbReference>
<dbReference type="InterPro" id="IPR036365">
    <property type="entry name" value="PGBD-like_sf"/>
</dbReference>
<dbReference type="Gene3D" id="1.10.101.10">
    <property type="entry name" value="PGBD-like superfamily/PGBD"/>
    <property type="match status" value="1"/>
</dbReference>
<sequence>MSKRRSLATIGLAVIGVVTVAACGAAIVAVAVAPTMPGTLQPSRSAESVEVTEQEFVDERTVDVELVRDPGISLSVPLTGRITRFGCRPGASIASGGSFVSVDGRPLLTLATSMPLWRDLSIGDEGDDVKALQTELARLGYAVTADGDFGSASLAAVKALFTSIGDAAFDEPGLPVSRVMWAPTTTTVISTCIGSLGSSVSSGDALGTVQGIVSSAGITNLPSDLLSGARVLEVDGQVTSVNDDGTVTDPGALDLLSGMRGTTGAARDDGDGGAEQEPNQLAATFVLQTPVLVAALPPSSIYGVEGSEGCVRGDAVGVPVRIVGSQLGQSFVLFEGHVPKRVDVVPTGVPACR</sequence>
<evidence type="ECO:0000313" key="3">
    <source>
        <dbReference type="Proteomes" id="UP000230161"/>
    </source>
</evidence>
<organism evidence="2 3">
    <name type="scientific">Compostimonas suwonensis</name>
    <dbReference type="NCBI Taxonomy" id="1048394"/>
    <lineage>
        <taxon>Bacteria</taxon>
        <taxon>Bacillati</taxon>
        <taxon>Actinomycetota</taxon>
        <taxon>Actinomycetes</taxon>
        <taxon>Micrococcales</taxon>
        <taxon>Microbacteriaceae</taxon>
        <taxon>Compostimonas</taxon>
    </lineage>
</organism>
<protein>
    <submittedName>
        <fullName evidence="2">Putative peptidoglycan binding protein</fullName>
    </submittedName>
</protein>